<feature type="region of interest" description="Disordered" evidence="1">
    <location>
        <begin position="1"/>
        <end position="45"/>
    </location>
</feature>
<dbReference type="AlphaFoldDB" id="I3S2E1"/>
<protein>
    <submittedName>
        <fullName evidence="2">Uncharacterized protein</fullName>
    </submittedName>
</protein>
<name>I3S2E1_LOTJA</name>
<dbReference type="EMBL" id="BT134638">
    <property type="protein sequence ID" value="AFK34433.1"/>
    <property type="molecule type" value="mRNA"/>
</dbReference>
<evidence type="ECO:0000313" key="2">
    <source>
        <dbReference type="EMBL" id="AFK34433.1"/>
    </source>
</evidence>
<reference evidence="2" key="1">
    <citation type="submission" date="2012-05" db="EMBL/GenBank/DDBJ databases">
        <authorList>
            <person name="Krishnakumar V."/>
            <person name="Cheung F."/>
            <person name="Xiao Y."/>
            <person name="Chan A."/>
            <person name="Moskal W.A."/>
            <person name="Town C.D."/>
        </authorList>
    </citation>
    <scope>NUCLEOTIDE SEQUENCE</scope>
</reference>
<sequence length="45" mass="4692">MGSGAFLFSGGYGGGGETGGDRDRDAEEGSGGFLLRNRSWTQSYQ</sequence>
<accession>I3S2E1</accession>
<proteinExistence type="evidence at transcript level"/>
<evidence type="ECO:0000256" key="1">
    <source>
        <dbReference type="SAM" id="MobiDB-lite"/>
    </source>
</evidence>
<organism evidence="2">
    <name type="scientific">Lotus japonicus</name>
    <name type="common">Lotus corniculatus var. japonicus</name>
    <dbReference type="NCBI Taxonomy" id="34305"/>
    <lineage>
        <taxon>Eukaryota</taxon>
        <taxon>Viridiplantae</taxon>
        <taxon>Streptophyta</taxon>
        <taxon>Embryophyta</taxon>
        <taxon>Tracheophyta</taxon>
        <taxon>Spermatophyta</taxon>
        <taxon>Magnoliopsida</taxon>
        <taxon>eudicotyledons</taxon>
        <taxon>Gunneridae</taxon>
        <taxon>Pentapetalae</taxon>
        <taxon>rosids</taxon>
        <taxon>fabids</taxon>
        <taxon>Fabales</taxon>
        <taxon>Fabaceae</taxon>
        <taxon>Papilionoideae</taxon>
        <taxon>50 kb inversion clade</taxon>
        <taxon>NPAAA clade</taxon>
        <taxon>Hologalegina</taxon>
        <taxon>robinioid clade</taxon>
        <taxon>Loteae</taxon>
        <taxon>Lotus</taxon>
    </lineage>
</organism>